<evidence type="ECO:0000313" key="1">
    <source>
        <dbReference type="EMBL" id="GAA0143612.1"/>
    </source>
</evidence>
<dbReference type="Proteomes" id="UP001454036">
    <property type="component" value="Unassembled WGS sequence"/>
</dbReference>
<evidence type="ECO:0000313" key="2">
    <source>
        <dbReference type="Proteomes" id="UP001454036"/>
    </source>
</evidence>
<dbReference type="EMBL" id="BAABME010000537">
    <property type="protein sequence ID" value="GAA0143612.1"/>
    <property type="molecule type" value="Genomic_DNA"/>
</dbReference>
<dbReference type="AlphaFoldDB" id="A0AAV3NXP3"/>
<accession>A0AAV3NXP3</accession>
<keyword evidence="2" id="KW-1185">Reference proteome</keyword>
<organism evidence="1 2">
    <name type="scientific">Lithospermum erythrorhizon</name>
    <name type="common">Purple gromwell</name>
    <name type="synonym">Lithospermum officinale var. erythrorhizon</name>
    <dbReference type="NCBI Taxonomy" id="34254"/>
    <lineage>
        <taxon>Eukaryota</taxon>
        <taxon>Viridiplantae</taxon>
        <taxon>Streptophyta</taxon>
        <taxon>Embryophyta</taxon>
        <taxon>Tracheophyta</taxon>
        <taxon>Spermatophyta</taxon>
        <taxon>Magnoliopsida</taxon>
        <taxon>eudicotyledons</taxon>
        <taxon>Gunneridae</taxon>
        <taxon>Pentapetalae</taxon>
        <taxon>asterids</taxon>
        <taxon>lamiids</taxon>
        <taxon>Boraginales</taxon>
        <taxon>Boraginaceae</taxon>
        <taxon>Boraginoideae</taxon>
        <taxon>Lithospermeae</taxon>
        <taxon>Lithospermum</taxon>
    </lineage>
</organism>
<name>A0AAV3NXP3_LITER</name>
<comment type="caution">
    <text evidence="1">The sequence shown here is derived from an EMBL/GenBank/DDBJ whole genome shotgun (WGS) entry which is preliminary data.</text>
</comment>
<gene>
    <name evidence="1" type="ORF">LIER_04258</name>
</gene>
<proteinExistence type="predicted"/>
<protein>
    <submittedName>
        <fullName evidence="1">Uncharacterized protein</fullName>
    </submittedName>
</protein>
<sequence>MPKHMVVTCSPYIHVIFVNTWASSTYQLRSSRVAENWKRSMVTSFLRSSNPLRWAFHLVYEGDDQRGYLDDDLVVIKDASKDVDHCLADDFGFVRLLIKNMAKL</sequence>
<reference evidence="1 2" key="1">
    <citation type="submission" date="2024-01" db="EMBL/GenBank/DDBJ databases">
        <title>The complete chloroplast genome sequence of Lithospermum erythrorhizon: insights into the phylogenetic relationship among Boraginaceae species and the maternal lineages of purple gromwells.</title>
        <authorList>
            <person name="Okada T."/>
            <person name="Watanabe K."/>
        </authorList>
    </citation>
    <scope>NUCLEOTIDE SEQUENCE [LARGE SCALE GENOMIC DNA]</scope>
</reference>